<evidence type="ECO:0000313" key="1">
    <source>
        <dbReference type="EMBL" id="MFD2755205.1"/>
    </source>
</evidence>
<protein>
    <recommendedName>
        <fullName evidence="3">DUF2946 domain-containing protein</fullName>
    </recommendedName>
</protein>
<dbReference type="EMBL" id="JBHUMV010000006">
    <property type="protein sequence ID" value="MFD2755205.1"/>
    <property type="molecule type" value="Genomic_DNA"/>
</dbReference>
<dbReference type="RefSeq" id="WP_157081994.1">
    <property type="nucleotide sequence ID" value="NZ_BCNT01000008.1"/>
</dbReference>
<comment type="caution">
    <text evidence="1">The sequence shown here is derived from an EMBL/GenBank/DDBJ whole genome shotgun (WGS) entry which is preliminary data.</text>
</comment>
<name>A0ABW5UP59_9BURK</name>
<accession>A0ABW5UP59</accession>
<evidence type="ECO:0008006" key="3">
    <source>
        <dbReference type="Google" id="ProtNLM"/>
    </source>
</evidence>
<keyword evidence="2" id="KW-1185">Reference proteome</keyword>
<proteinExistence type="predicted"/>
<gene>
    <name evidence="1" type="ORF">ACFSW6_13995</name>
</gene>
<organism evidence="1 2">
    <name type="scientific">Comamonas terrae</name>
    <dbReference type="NCBI Taxonomy" id="673548"/>
    <lineage>
        <taxon>Bacteria</taxon>
        <taxon>Pseudomonadati</taxon>
        <taxon>Pseudomonadota</taxon>
        <taxon>Betaproteobacteria</taxon>
        <taxon>Burkholderiales</taxon>
        <taxon>Comamonadaceae</taxon>
        <taxon>Comamonas</taxon>
    </lineage>
</organism>
<sequence>MHAGGGHARLDRYGLMLWLLLALVLGPLLGQMHRVVHATGLHAVQAGTAGLATADGCKAASADAGAAGCVPHSWVHALFGGHGPAECQLLDQLNHSYAGPPTVACFEPVAPESALPLPHAQAAPDHLPAAFFDARAPPALRLRKI</sequence>
<dbReference type="Proteomes" id="UP001597463">
    <property type="component" value="Unassembled WGS sequence"/>
</dbReference>
<reference evidence="2" key="1">
    <citation type="journal article" date="2019" name="Int. J. Syst. Evol. Microbiol.">
        <title>The Global Catalogue of Microorganisms (GCM) 10K type strain sequencing project: providing services to taxonomists for standard genome sequencing and annotation.</title>
        <authorList>
            <consortium name="The Broad Institute Genomics Platform"/>
            <consortium name="The Broad Institute Genome Sequencing Center for Infectious Disease"/>
            <person name="Wu L."/>
            <person name="Ma J."/>
        </authorList>
    </citation>
    <scope>NUCLEOTIDE SEQUENCE [LARGE SCALE GENOMIC DNA]</scope>
    <source>
        <strain evidence="2">TISTR 1906</strain>
    </source>
</reference>
<evidence type="ECO:0000313" key="2">
    <source>
        <dbReference type="Proteomes" id="UP001597463"/>
    </source>
</evidence>